<reference evidence="1 2" key="1">
    <citation type="journal article" date="2019" name="Int. J. Syst. Evol. Microbiol.">
        <title>The Global Catalogue of Microorganisms (GCM) 10K type strain sequencing project: providing services to taxonomists for standard genome sequencing and annotation.</title>
        <authorList>
            <consortium name="The Broad Institute Genomics Platform"/>
            <consortium name="The Broad Institute Genome Sequencing Center for Infectious Disease"/>
            <person name="Wu L."/>
            <person name="Ma J."/>
        </authorList>
    </citation>
    <scope>NUCLEOTIDE SEQUENCE [LARGE SCALE GENOMIC DNA]</scope>
    <source>
        <strain evidence="1 2">JCM 15572</strain>
    </source>
</reference>
<proteinExistence type="predicted"/>
<sequence>MKSTIAIPACHMSHCQTDPSGRFSKYPRRRPSSNSTERCAMYGLIQRLTRRPRSFNRLTIPVGSGNAIGSQTKSHQWNCRIQKQSKWKTLNGRSRSAIPSTNALVVSSV</sequence>
<evidence type="ECO:0000313" key="2">
    <source>
        <dbReference type="Proteomes" id="UP001501705"/>
    </source>
</evidence>
<dbReference type="Proteomes" id="UP001501705">
    <property type="component" value="Unassembled WGS sequence"/>
</dbReference>
<dbReference type="EMBL" id="BAAAPH010000027">
    <property type="protein sequence ID" value="GAA1599370.1"/>
    <property type="molecule type" value="Genomic_DNA"/>
</dbReference>
<evidence type="ECO:0000313" key="1">
    <source>
        <dbReference type="EMBL" id="GAA1599370.1"/>
    </source>
</evidence>
<name>A0ABN2E8T4_9ACTN</name>
<keyword evidence="2" id="KW-1185">Reference proteome</keyword>
<gene>
    <name evidence="1" type="ORF">GCM10009804_65010</name>
</gene>
<accession>A0ABN2E8T4</accession>
<organism evidence="1 2">
    <name type="scientific">Kribbella hippodromi</name>
    <dbReference type="NCBI Taxonomy" id="434347"/>
    <lineage>
        <taxon>Bacteria</taxon>
        <taxon>Bacillati</taxon>
        <taxon>Actinomycetota</taxon>
        <taxon>Actinomycetes</taxon>
        <taxon>Propionibacteriales</taxon>
        <taxon>Kribbellaceae</taxon>
        <taxon>Kribbella</taxon>
    </lineage>
</organism>
<comment type="caution">
    <text evidence="1">The sequence shown here is derived from an EMBL/GenBank/DDBJ whole genome shotgun (WGS) entry which is preliminary data.</text>
</comment>
<protein>
    <submittedName>
        <fullName evidence="1">Uncharacterized protein</fullName>
    </submittedName>
</protein>